<protein>
    <recommendedName>
        <fullName evidence="3">Metallophosphoesterase</fullName>
    </recommendedName>
</protein>
<dbReference type="EMBL" id="JALIEB010000004">
    <property type="protein sequence ID" value="MCV3271235.1"/>
    <property type="molecule type" value="Genomic_DNA"/>
</dbReference>
<accession>A0ABT3BCG3</accession>
<name>A0ABT3BCG3_9RHOB</name>
<sequence length="101" mass="11537">LLVFEPIGQFTRDVTGAIVREQAWLMNNGQSLPDDHLAQSEENALHLFGHVHDQWLGSKKAVNVGVDVWGYVPVTIRDIAQRAKTLPENRHWTDVERRVEL</sequence>
<evidence type="ECO:0000313" key="1">
    <source>
        <dbReference type="EMBL" id="MCV3271235.1"/>
    </source>
</evidence>
<dbReference type="Gene3D" id="3.60.21.10">
    <property type="match status" value="1"/>
</dbReference>
<feature type="non-terminal residue" evidence="1">
    <location>
        <position position="1"/>
    </location>
</feature>
<organism evidence="1 2">
    <name type="scientific">Roseobacter sinensis</name>
    <dbReference type="NCBI Taxonomy" id="2931391"/>
    <lineage>
        <taxon>Bacteria</taxon>
        <taxon>Pseudomonadati</taxon>
        <taxon>Pseudomonadota</taxon>
        <taxon>Alphaproteobacteria</taxon>
        <taxon>Rhodobacterales</taxon>
        <taxon>Roseobacteraceae</taxon>
        <taxon>Roseobacter</taxon>
    </lineage>
</organism>
<comment type="caution">
    <text evidence="1">The sequence shown here is derived from an EMBL/GenBank/DDBJ whole genome shotgun (WGS) entry which is preliminary data.</text>
</comment>
<dbReference type="InterPro" id="IPR029052">
    <property type="entry name" value="Metallo-depent_PP-like"/>
</dbReference>
<reference evidence="1 2" key="1">
    <citation type="submission" date="2022-04" db="EMBL/GenBank/DDBJ databases">
        <title>Roseobacter sp. WL0113 is a bacterium isolated from neritic sediment.</title>
        <authorList>
            <person name="Wang L."/>
            <person name="He W."/>
            <person name="Zhang D.-F."/>
        </authorList>
    </citation>
    <scope>NUCLEOTIDE SEQUENCE [LARGE SCALE GENOMIC DNA]</scope>
    <source>
        <strain evidence="1 2">WL0113</strain>
    </source>
</reference>
<evidence type="ECO:0008006" key="3">
    <source>
        <dbReference type="Google" id="ProtNLM"/>
    </source>
</evidence>
<proteinExistence type="predicted"/>
<keyword evidence="2" id="KW-1185">Reference proteome</keyword>
<evidence type="ECO:0000313" key="2">
    <source>
        <dbReference type="Proteomes" id="UP001208690"/>
    </source>
</evidence>
<gene>
    <name evidence="1" type="ORF">MUB52_07335</name>
</gene>
<dbReference type="Proteomes" id="UP001208690">
    <property type="component" value="Unassembled WGS sequence"/>
</dbReference>